<keyword evidence="2" id="KW-1185">Reference proteome</keyword>
<name>A0A3B7MKF4_9BACT</name>
<dbReference type="Proteomes" id="UP000263900">
    <property type="component" value="Chromosome"/>
</dbReference>
<dbReference type="EMBL" id="CP032157">
    <property type="protein sequence ID" value="AXY73590.1"/>
    <property type="molecule type" value="Genomic_DNA"/>
</dbReference>
<evidence type="ECO:0000313" key="1">
    <source>
        <dbReference type="EMBL" id="AXY73590.1"/>
    </source>
</evidence>
<reference evidence="1 2" key="1">
    <citation type="submission" date="2018-09" db="EMBL/GenBank/DDBJ databases">
        <title>Genome sequencing of strain 6GH32-13.</title>
        <authorList>
            <person name="Weon H.-Y."/>
            <person name="Heo J."/>
            <person name="Kwon S.-W."/>
        </authorList>
    </citation>
    <scope>NUCLEOTIDE SEQUENCE [LARGE SCALE GENOMIC DNA]</scope>
    <source>
        <strain evidence="1 2">5GH32-13</strain>
    </source>
</reference>
<dbReference type="RefSeq" id="WP_119049426.1">
    <property type="nucleotide sequence ID" value="NZ_CP032157.1"/>
</dbReference>
<dbReference type="SUPFAM" id="SSF53474">
    <property type="entry name" value="alpha/beta-Hydrolases"/>
    <property type="match status" value="1"/>
</dbReference>
<evidence type="ECO:0000313" key="2">
    <source>
        <dbReference type="Proteomes" id="UP000263900"/>
    </source>
</evidence>
<dbReference type="InterPro" id="IPR029058">
    <property type="entry name" value="AB_hydrolase_fold"/>
</dbReference>
<dbReference type="AlphaFoldDB" id="A0A3B7MKF4"/>
<sequence>MRLFRTYLLLFILLNGSCITILAQEWQWSVPVTGAKGPVRAFLWIPAHCKQVRGVVLAQHNMEEISILLNPSFRKTMGEIGFAEVWVAPSFNHPFNFKEGAGEVFNAMMDSLAAVSGYDELRRAPIVGMGHSAAASWPYYFATWNPSRTLASVSVSGQWPYVRGQAAPDIWTAEQHINYIPALETMGEYEAAATWSAEGLKERQEHPLMPLSMLAVPGEGHFASSQAKTDFLAFYIKKAAHYRLPKTAAGKGAQPLIPIDPTRMGWLADKWRPDAPPAAPAAPVGKYTGNAAEAFWYFDEETVRAVEKYGALYKGLKPQLIGFVQDGKLAPQKNSHLQIDLKFLPEADGITFHLEGGFYDTVGGATPRLANWTGLPAGSRIGHAAGGGPITIDWVAGPFKKINAHTFALQLGPGLEANPKNYVLTFIARHPGDAQYKPIVQQAQMTLPARLTEGKEQHISFPAIANQQVGAKSLVLKAVSDAGVPVYYYVLEGPAILNGNTLSFTRIPPKAKYPVKVTVVAWQYGLGREPRLQSAEAVVRSFYIVKVSYPFF</sequence>
<dbReference type="OrthoDB" id="994689at2"/>
<protein>
    <recommendedName>
        <fullName evidence="3">Alpha/beta hydrolase</fullName>
    </recommendedName>
</protein>
<dbReference type="KEGG" id="pseg:D3H65_06165"/>
<evidence type="ECO:0008006" key="3">
    <source>
        <dbReference type="Google" id="ProtNLM"/>
    </source>
</evidence>
<proteinExistence type="predicted"/>
<accession>A0A3B7MKF4</accession>
<gene>
    <name evidence="1" type="ORF">D3H65_06165</name>
</gene>
<organism evidence="1 2">
    <name type="scientific">Paraflavitalea soli</name>
    <dbReference type="NCBI Taxonomy" id="2315862"/>
    <lineage>
        <taxon>Bacteria</taxon>
        <taxon>Pseudomonadati</taxon>
        <taxon>Bacteroidota</taxon>
        <taxon>Chitinophagia</taxon>
        <taxon>Chitinophagales</taxon>
        <taxon>Chitinophagaceae</taxon>
        <taxon>Paraflavitalea</taxon>
    </lineage>
</organism>